<evidence type="ECO:0000259" key="4">
    <source>
        <dbReference type="PROSITE" id="PS52004"/>
    </source>
</evidence>
<dbReference type="RefSeq" id="WP_345403790.1">
    <property type="nucleotide sequence ID" value="NZ_BAABHG010000015.1"/>
</dbReference>
<gene>
    <name evidence="5" type="ORF">ACFSYJ_28765</name>
</gene>
<evidence type="ECO:0000256" key="3">
    <source>
        <dbReference type="RuleBase" id="RU003694"/>
    </source>
</evidence>
<sequence length="371" mass="36734">MTEVVVTGLGAVTCHGFGVEALWDAVRAAGARSPEPPPDPCTPGSLGKIYRAPDPSLDGTGRVAGFASAAAREALAAAGFGELPADRAVALVLGSCMGETVPQRWGECGETVNAAGLPAAVADALGLLGAVYGVATACAAGGYALVLAADLIRAGEAEVVIAGGADGYSRAALGSFNRMNALDPLRCRPFDARRAGTVLGEGAGILVLESAAHARARGATPLAALIGAGLSCDAHHVTSPEPGGEQQARALRTATEPGPPGCVIPHGTGTRLNDEIESAVLREVVDGAAAYSLKALIGHTGGASAALAACVAVRILRTGAVPPNVPLDEPDPRCPLALSERSVALPDGASVLVNASAFGGGNAAFLLAAAR</sequence>
<evidence type="ECO:0000256" key="2">
    <source>
        <dbReference type="ARBA" id="ARBA00022679"/>
    </source>
</evidence>
<dbReference type="PROSITE" id="PS52004">
    <property type="entry name" value="KS3_2"/>
    <property type="match status" value="1"/>
</dbReference>
<comment type="similarity">
    <text evidence="1 3">Belongs to the thiolase-like superfamily. Beta-ketoacyl-ACP synthases family.</text>
</comment>
<evidence type="ECO:0000256" key="1">
    <source>
        <dbReference type="ARBA" id="ARBA00008467"/>
    </source>
</evidence>
<dbReference type="Pfam" id="PF02801">
    <property type="entry name" value="Ketoacyl-synt_C"/>
    <property type="match status" value="1"/>
</dbReference>
<dbReference type="SUPFAM" id="SSF53901">
    <property type="entry name" value="Thiolase-like"/>
    <property type="match status" value="2"/>
</dbReference>
<dbReference type="InterPro" id="IPR000794">
    <property type="entry name" value="Beta-ketoacyl_synthase"/>
</dbReference>
<dbReference type="InterPro" id="IPR016039">
    <property type="entry name" value="Thiolase-like"/>
</dbReference>
<reference evidence="6" key="1">
    <citation type="journal article" date="2019" name="Int. J. Syst. Evol. Microbiol.">
        <title>The Global Catalogue of Microorganisms (GCM) 10K type strain sequencing project: providing services to taxonomists for standard genome sequencing and annotation.</title>
        <authorList>
            <consortium name="The Broad Institute Genomics Platform"/>
            <consortium name="The Broad Institute Genome Sequencing Center for Infectious Disease"/>
            <person name="Wu L."/>
            <person name="Ma J."/>
        </authorList>
    </citation>
    <scope>NUCLEOTIDE SEQUENCE [LARGE SCALE GENOMIC DNA]</scope>
    <source>
        <strain evidence="6">CGMCC 4.7643</strain>
    </source>
</reference>
<organism evidence="5 6">
    <name type="scientific">Amycolatopsis samaneae</name>
    <dbReference type="NCBI Taxonomy" id="664691"/>
    <lineage>
        <taxon>Bacteria</taxon>
        <taxon>Bacillati</taxon>
        <taxon>Actinomycetota</taxon>
        <taxon>Actinomycetes</taxon>
        <taxon>Pseudonocardiales</taxon>
        <taxon>Pseudonocardiaceae</taxon>
        <taxon>Amycolatopsis</taxon>
    </lineage>
</organism>
<dbReference type="InterPro" id="IPR020841">
    <property type="entry name" value="PKS_Beta-ketoAc_synthase_dom"/>
</dbReference>
<keyword evidence="2 3" id="KW-0808">Transferase</keyword>
<dbReference type="Gene3D" id="3.40.47.10">
    <property type="match status" value="1"/>
</dbReference>
<dbReference type="InterPro" id="IPR014031">
    <property type="entry name" value="Ketoacyl_synth_C"/>
</dbReference>
<dbReference type="InterPro" id="IPR014030">
    <property type="entry name" value="Ketoacyl_synth_N"/>
</dbReference>
<dbReference type="Pfam" id="PF00109">
    <property type="entry name" value="ketoacyl-synt"/>
    <property type="match status" value="1"/>
</dbReference>
<evidence type="ECO:0000313" key="5">
    <source>
        <dbReference type="EMBL" id="MFD2462634.1"/>
    </source>
</evidence>
<feature type="domain" description="Ketosynthase family 3 (KS3)" evidence="4">
    <location>
        <begin position="1"/>
        <end position="369"/>
    </location>
</feature>
<dbReference type="Proteomes" id="UP001597419">
    <property type="component" value="Unassembled WGS sequence"/>
</dbReference>
<comment type="caution">
    <text evidence="5">The sequence shown here is derived from an EMBL/GenBank/DDBJ whole genome shotgun (WGS) entry which is preliminary data.</text>
</comment>
<keyword evidence="6" id="KW-1185">Reference proteome</keyword>
<name>A0ABW5GPA8_9PSEU</name>
<accession>A0ABW5GPA8</accession>
<dbReference type="PANTHER" id="PTHR11712:SF347">
    <property type="entry name" value="BETA KETOACYL-ACYL CARRIER PROTEIN SYNTHASE"/>
    <property type="match status" value="1"/>
</dbReference>
<proteinExistence type="inferred from homology"/>
<protein>
    <submittedName>
        <fullName evidence="5">Beta-ketoacyl-[acyl-carrier-protein] synthase family protein</fullName>
    </submittedName>
</protein>
<dbReference type="PANTHER" id="PTHR11712">
    <property type="entry name" value="POLYKETIDE SYNTHASE-RELATED"/>
    <property type="match status" value="1"/>
</dbReference>
<dbReference type="EMBL" id="JBHUKU010000017">
    <property type="protein sequence ID" value="MFD2462634.1"/>
    <property type="molecule type" value="Genomic_DNA"/>
</dbReference>
<evidence type="ECO:0000313" key="6">
    <source>
        <dbReference type="Proteomes" id="UP001597419"/>
    </source>
</evidence>
<dbReference type="SMART" id="SM00825">
    <property type="entry name" value="PKS_KS"/>
    <property type="match status" value="1"/>
</dbReference>